<organism evidence="2 3">
    <name type="scientific">Vitis vinifera</name>
    <name type="common">Grape</name>
    <dbReference type="NCBI Taxonomy" id="29760"/>
    <lineage>
        <taxon>Eukaryota</taxon>
        <taxon>Viridiplantae</taxon>
        <taxon>Streptophyta</taxon>
        <taxon>Embryophyta</taxon>
        <taxon>Tracheophyta</taxon>
        <taxon>Spermatophyta</taxon>
        <taxon>Magnoliopsida</taxon>
        <taxon>eudicotyledons</taxon>
        <taxon>Gunneridae</taxon>
        <taxon>Pentapetalae</taxon>
        <taxon>rosids</taxon>
        <taxon>Vitales</taxon>
        <taxon>Vitaceae</taxon>
        <taxon>Viteae</taxon>
        <taxon>Vitis</taxon>
    </lineage>
</organism>
<dbReference type="InterPro" id="IPR005162">
    <property type="entry name" value="Retrotrans_gag_dom"/>
</dbReference>
<feature type="domain" description="Retrotransposon gag" evidence="1">
    <location>
        <begin position="4"/>
        <end position="95"/>
    </location>
</feature>
<dbReference type="PANTHER" id="PTHR33223">
    <property type="entry name" value="CCHC-TYPE DOMAIN-CONTAINING PROTEIN"/>
    <property type="match status" value="1"/>
</dbReference>
<protein>
    <recommendedName>
        <fullName evidence="1">Retrotransposon gag domain-containing protein</fullName>
    </recommendedName>
</protein>
<accession>A0ABY9DBR3</accession>
<proteinExistence type="predicted"/>
<name>A0ABY9DBR3_VITVI</name>
<keyword evidence="3" id="KW-1185">Reference proteome</keyword>
<dbReference type="Pfam" id="PF03732">
    <property type="entry name" value="Retrotrans_gag"/>
    <property type="match status" value="1"/>
</dbReference>
<dbReference type="EMBL" id="CP126662">
    <property type="protein sequence ID" value="WKA05104.1"/>
    <property type="molecule type" value="Genomic_DNA"/>
</dbReference>
<evidence type="ECO:0000259" key="1">
    <source>
        <dbReference type="Pfam" id="PF03732"/>
    </source>
</evidence>
<evidence type="ECO:0000313" key="2">
    <source>
        <dbReference type="EMBL" id="WKA05104.1"/>
    </source>
</evidence>
<sequence>MIMLFPLSLSGAAQRWFASLDPSRRRTWADLGQEFIRQYSFNTIVDISRRELEALRQGPDETVTSFIFCWREKIAHIIDRPSEHDQISMIMRSLQPRFARHLMGFPQTDFGSLVQALYALRMRLVERGLIAPLPPRPPLQPTPPGFRTDLHCAYHQRAGYDTDSCSALRHAIQDLIDQGLVDLGRPGVATDPLPTHDTRAVPPPPEGVHLIEFAGDEIFMMGWDGEAPQPISLYEESDFVGYIPRQQIPRPFNLTSDKIYGPPPVSLVYLQHVPPMTPFILFPEEYRPPHRDVQIVTWSGRVAQPPPVDRPFAGIAAREEVQREDDEILRQLRTTQARISIWSLLASSSTHRDALVRALG</sequence>
<gene>
    <name evidence="2" type="ORF">VitviT2T_023089</name>
</gene>
<dbReference type="Proteomes" id="UP001227230">
    <property type="component" value="Chromosome 15"/>
</dbReference>
<dbReference type="PANTHER" id="PTHR33223:SF8">
    <property type="entry name" value="OS04G0172440 PROTEIN"/>
    <property type="match status" value="1"/>
</dbReference>
<evidence type="ECO:0000313" key="3">
    <source>
        <dbReference type="Proteomes" id="UP001227230"/>
    </source>
</evidence>
<reference evidence="2 3" key="1">
    <citation type="journal article" date="2023" name="Hortic Res">
        <title>The complete reference genome for grapevine (Vitis vinifera L.) genetics and breeding.</title>
        <authorList>
            <person name="Shi X."/>
            <person name="Cao S."/>
            <person name="Wang X."/>
            <person name="Huang S."/>
            <person name="Wang Y."/>
            <person name="Liu Z."/>
            <person name="Liu W."/>
            <person name="Leng X."/>
            <person name="Peng Y."/>
            <person name="Wang N."/>
            <person name="Wang Y."/>
            <person name="Ma Z."/>
            <person name="Xu X."/>
            <person name="Zhang F."/>
            <person name="Xue H."/>
            <person name="Zhong H."/>
            <person name="Wang Y."/>
            <person name="Zhang K."/>
            <person name="Velt A."/>
            <person name="Avia K."/>
            <person name="Holtgrawe D."/>
            <person name="Grimplet J."/>
            <person name="Matus J.T."/>
            <person name="Ware D."/>
            <person name="Wu X."/>
            <person name="Wang H."/>
            <person name="Liu C."/>
            <person name="Fang Y."/>
            <person name="Rustenholz C."/>
            <person name="Cheng Z."/>
            <person name="Xiao H."/>
            <person name="Zhou Y."/>
        </authorList>
    </citation>
    <scope>NUCLEOTIDE SEQUENCE [LARGE SCALE GENOMIC DNA]</scope>
    <source>
        <strain evidence="3">cv. Pinot noir / PN40024</strain>
        <tissue evidence="2">Leaf</tissue>
    </source>
</reference>